<keyword evidence="2" id="KW-1185">Reference proteome</keyword>
<name>A0ABS5FSZ0_9BRAD</name>
<reference evidence="2" key="1">
    <citation type="journal article" date="2021" name="ISME J.">
        <title>Evolutionary origin and ecological implication of a unique nif island in free-living Bradyrhizobium lineages.</title>
        <authorList>
            <person name="Tao J."/>
        </authorList>
    </citation>
    <scope>NUCLEOTIDE SEQUENCE [LARGE SCALE GENOMIC DNA]</scope>
    <source>
        <strain evidence="2">SZCCT0434</strain>
    </source>
</reference>
<dbReference type="Proteomes" id="UP001315278">
    <property type="component" value="Unassembled WGS sequence"/>
</dbReference>
<dbReference type="InterPro" id="IPR051459">
    <property type="entry name" value="Cytochrome_c-type_DH"/>
</dbReference>
<dbReference type="SUPFAM" id="SSF46626">
    <property type="entry name" value="Cytochrome c"/>
    <property type="match status" value="1"/>
</dbReference>
<dbReference type="InterPro" id="IPR036909">
    <property type="entry name" value="Cyt_c-like_dom_sf"/>
</dbReference>
<dbReference type="EMBL" id="JAFCJH010000044">
    <property type="protein sequence ID" value="MBR0799855.1"/>
    <property type="molecule type" value="Genomic_DNA"/>
</dbReference>
<organism evidence="1 2">
    <name type="scientific">Bradyrhizobium jicamae</name>
    <dbReference type="NCBI Taxonomy" id="280332"/>
    <lineage>
        <taxon>Bacteria</taxon>
        <taxon>Pseudomonadati</taxon>
        <taxon>Pseudomonadota</taxon>
        <taxon>Alphaproteobacteria</taxon>
        <taxon>Hyphomicrobiales</taxon>
        <taxon>Nitrobacteraceae</taxon>
        <taxon>Bradyrhizobium</taxon>
    </lineage>
</organism>
<evidence type="ECO:0000313" key="2">
    <source>
        <dbReference type="Proteomes" id="UP001315278"/>
    </source>
</evidence>
<comment type="caution">
    <text evidence="1">The sequence shown here is derived from an EMBL/GenBank/DDBJ whole genome shotgun (WGS) entry which is preliminary data.</text>
</comment>
<proteinExistence type="predicted"/>
<evidence type="ECO:0008006" key="3">
    <source>
        <dbReference type="Google" id="ProtNLM"/>
    </source>
</evidence>
<evidence type="ECO:0000313" key="1">
    <source>
        <dbReference type="EMBL" id="MBR0799855.1"/>
    </source>
</evidence>
<gene>
    <name evidence="1" type="ORF">JQ615_31260</name>
</gene>
<accession>A0ABS5FSZ0</accession>
<protein>
    <recommendedName>
        <fullName evidence="3">Cytochrome c domain-containing protein</fullName>
    </recommendedName>
</protein>
<dbReference type="PANTHER" id="PTHR35008:SF8">
    <property type="entry name" value="ALCOHOL DEHYDROGENASE CYTOCHROME C SUBUNIT"/>
    <property type="match status" value="1"/>
</dbReference>
<dbReference type="PANTHER" id="PTHR35008">
    <property type="entry name" value="BLL4482 PROTEIN-RELATED"/>
    <property type="match status" value="1"/>
</dbReference>
<sequence length="107" mass="11819">MRPIAAAAIRSPAAIIHSAGAAPSKRDFGVLVALNITPESRAEIGAWTDEEFDAAVRVRRDGKRLYPAMPFPYFSRMTREDVKDIRAHLSTIEPVHNPVAINQLPSR</sequence>
<dbReference type="RefSeq" id="WP_212494489.1">
    <property type="nucleotide sequence ID" value="NZ_JAFCJH010000044.1"/>
</dbReference>